<keyword evidence="1" id="KW-0812">Transmembrane</keyword>
<keyword evidence="1" id="KW-0472">Membrane</keyword>
<dbReference type="EMBL" id="OM677826">
    <property type="protein sequence ID" value="UZT67493.1"/>
    <property type="molecule type" value="Genomic_DNA"/>
</dbReference>
<gene>
    <name evidence="2" type="primary">atp8</name>
</gene>
<keyword evidence="1" id="KW-1133">Transmembrane helix</keyword>
<reference evidence="2" key="1">
    <citation type="journal article" date="2022" name="Genes (Basel)">
        <title>Novel Gene Rearrangements in the Mitochondrial Genomes of Cynipoid Wasps (Hymenoptera: Cynipoidea).</title>
        <authorList>
            <person name="Shu X."/>
            <person name="Li Z."/>
            <person name="Yuan R."/>
            <person name="Tang P."/>
            <person name="Chen X."/>
        </authorList>
    </citation>
    <scope>NUCLEOTIDE SEQUENCE</scope>
</reference>
<reference evidence="2" key="2">
    <citation type="submission" date="2022-02" db="EMBL/GenBank/DDBJ databases">
        <authorList>
            <person name="Shu X.H."/>
            <person name="Li Z.K."/>
            <person name="Tang P."/>
            <person name="Chen X.X."/>
        </authorList>
    </citation>
    <scope>NUCLEOTIDE SEQUENCE</scope>
</reference>
<accession>A0A9E8K0S3</accession>
<geneLocation type="mitochondrion" evidence="2"/>
<feature type="transmembrane region" description="Helical" evidence="1">
    <location>
        <begin position="9"/>
        <end position="31"/>
    </location>
</feature>
<sequence length="57" mass="7199">MPQMKPMNWLILLMFFIMSFMMTMKLIHFNFFNWNLNLLMTNKMKKDSKINLFKFKW</sequence>
<protein>
    <submittedName>
        <fullName evidence="2">ATP synthase F0 subunit 8</fullName>
    </submittedName>
</protein>
<name>A0A9E8K0S3_9HYME</name>
<proteinExistence type="predicted"/>
<dbReference type="AlphaFoldDB" id="A0A9E8K0S3"/>
<evidence type="ECO:0000256" key="1">
    <source>
        <dbReference type="SAM" id="Phobius"/>
    </source>
</evidence>
<evidence type="ECO:0000313" key="2">
    <source>
        <dbReference type="EMBL" id="UZT67493.1"/>
    </source>
</evidence>
<keyword evidence="2" id="KW-0496">Mitochondrion</keyword>
<organism evidence="2">
    <name type="scientific">Ganaspini sp. ZJUH 20220007</name>
    <dbReference type="NCBI Taxonomy" id="2943474"/>
    <lineage>
        <taxon>Eukaryota</taxon>
        <taxon>Metazoa</taxon>
        <taxon>Ecdysozoa</taxon>
        <taxon>Arthropoda</taxon>
        <taxon>Hexapoda</taxon>
        <taxon>Insecta</taxon>
        <taxon>Pterygota</taxon>
        <taxon>Neoptera</taxon>
        <taxon>Endopterygota</taxon>
        <taxon>Hymenoptera</taxon>
        <taxon>Apocrita</taxon>
        <taxon>Proctotrupomorpha</taxon>
        <taxon>Cynipoidea</taxon>
        <taxon>Figitidae</taxon>
        <taxon>Eucoilinae</taxon>
    </lineage>
</organism>